<feature type="domain" description="SGNH hydrolase-type esterase" evidence="1">
    <location>
        <begin position="184"/>
        <end position="283"/>
    </location>
</feature>
<dbReference type="Proteomes" id="UP001142372">
    <property type="component" value="Unassembled WGS sequence"/>
</dbReference>
<dbReference type="RefSeq" id="WP_271177478.1">
    <property type="nucleotide sequence ID" value="NZ_BAAAJO010000002.1"/>
</dbReference>
<dbReference type="Pfam" id="PF14606">
    <property type="entry name" value="Lipase_GDSL_3"/>
    <property type="match status" value="1"/>
</dbReference>
<protein>
    <submittedName>
        <fullName evidence="2">Lipase</fullName>
    </submittedName>
</protein>
<name>A0A9W6M0F4_9MICO</name>
<sequence>MTREAATDPSILIDAPLEGGAVEIRGAIRVERTARGLLPRRLGAAQWEQIPDDFMLAAVSQSAGIRLAFRTTATVIELDVLATKMIESETAPMPDALYELVVDGELVQAQPSSAGNRFVFTFERPDAYVVAGEADTLRFTGLGPDPKDVELWLPYSDEIELLALRADAPVEPPAPVTTLRWLHHGSSISHGYAATRTSRTWPVTAARASGVELTSVAFSGNAMLDQLTARTMRDAPADVISVKVGINIVNGDQMRLRVFRTAVHGFLDTIRDGHPDAPLLVISPIFCGPVEESAGPTIQDPTRSDLWTISAGTPAEVLEGKLSLTVIRAELLRIVGERSRTDANLHYLDGLRLYGADDNARMPMPDNLHPADDVQQLMGQRFARLAFGPDGLLRR</sequence>
<reference evidence="2" key="2">
    <citation type="submission" date="2023-01" db="EMBL/GenBank/DDBJ databases">
        <authorList>
            <person name="Sun Q."/>
            <person name="Evtushenko L."/>
        </authorList>
    </citation>
    <scope>NUCLEOTIDE SEQUENCE</scope>
    <source>
        <strain evidence="2">VKM Ac-1401</strain>
    </source>
</reference>
<dbReference type="InterPro" id="IPR036514">
    <property type="entry name" value="SGNH_hydro_sf"/>
</dbReference>
<proteinExistence type="predicted"/>
<dbReference type="InterPro" id="IPR013830">
    <property type="entry name" value="SGNH_hydro"/>
</dbReference>
<keyword evidence="3" id="KW-1185">Reference proteome</keyword>
<evidence type="ECO:0000313" key="3">
    <source>
        <dbReference type="Proteomes" id="UP001142372"/>
    </source>
</evidence>
<dbReference type="SUPFAM" id="SSF52266">
    <property type="entry name" value="SGNH hydrolase"/>
    <property type="match status" value="1"/>
</dbReference>
<reference evidence="2" key="1">
    <citation type="journal article" date="2014" name="Int. J. Syst. Evol. Microbiol.">
        <title>Complete genome sequence of Corynebacterium casei LMG S-19264T (=DSM 44701T), isolated from a smear-ripened cheese.</title>
        <authorList>
            <consortium name="US DOE Joint Genome Institute (JGI-PGF)"/>
            <person name="Walter F."/>
            <person name="Albersmeier A."/>
            <person name="Kalinowski J."/>
            <person name="Ruckert C."/>
        </authorList>
    </citation>
    <scope>NUCLEOTIDE SEQUENCE</scope>
    <source>
        <strain evidence="2">VKM Ac-1401</strain>
    </source>
</reference>
<evidence type="ECO:0000259" key="1">
    <source>
        <dbReference type="Pfam" id="PF14606"/>
    </source>
</evidence>
<comment type="caution">
    <text evidence="2">The sequence shown here is derived from an EMBL/GenBank/DDBJ whole genome shotgun (WGS) entry which is preliminary data.</text>
</comment>
<accession>A0A9W6M0F4</accession>
<dbReference type="AlphaFoldDB" id="A0A9W6M0F4"/>
<organism evidence="2 3">
    <name type="scientific">Leifsonia poae</name>
    <dbReference type="NCBI Taxonomy" id="110933"/>
    <lineage>
        <taxon>Bacteria</taxon>
        <taxon>Bacillati</taxon>
        <taxon>Actinomycetota</taxon>
        <taxon>Actinomycetes</taxon>
        <taxon>Micrococcales</taxon>
        <taxon>Microbacteriaceae</taxon>
        <taxon>Leifsonia</taxon>
    </lineage>
</organism>
<dbReference type="EMBL" id="BSEN01000012">
    <property type="protein sequence ID" value="GLJ76816.1"/>
    <property type="molecule type" value="Genomic_DNA"/>
</dbReference>
<dbReference type="Gene3D" id="2.60.120.260">
    <property type="entry name" value="Galactose-binding domain-like"/>
    <property type="match status" value="1"/>
</dbReference>
<dbReference type="Gene3D" id="3.40.50.1110">
    <property type="entry name" value="SGNH hydrolase"/>
    <property type="match status" value="1"/>
</dbReference>
<evidence type="ECO:0000313" key="2">
    <source>
        <dbReference type="EMBL" id="GLJ76816.1"/>
    </source>
</evidence>
<gene>
    <name evidence="2" type="ORF">GCM10017584_23900</name>
</gene>